<dbReference type="Pfam" id="PF02014">
    <property type="entry name" value="Reeler"/>
    <property type="match status" value="1"/>
</dbReference>
<dbReference type="PANTHER" id="PTHR45828:SF36">
    <property type="entry name" value="REELIN DOMAIN-CONTAINING PROTEIN"/>
    <property type="match status" value="1"/>
</dbReference>
<feature type="signal peptide" evidence="1">
    <location>
        <begin position="1"/>
        <end position="25"/>
    </location>
</feature>
<sequence length="374" mass="40608">MRMESMPIWACLIVAFAAFLPGSYAFPFGAPTQVCGSLTPLGHTFRGHTSDPNLGYTLQANPTTISPGDNVSIQVPGTLRGLVMQVRPSLDGNAIGNWQTPNAGFKFLECFDNGQSTVTHSNSNDKDGASFTWTAPGGSCQSATYFVRATVLQSFASFQEDVVLQLRCVEPSPQTPPPQTLPPPPQTILPPILPPTPEVLPFVPPGGGNLCRFSSLTSVPASGYRTSFETEDFGGWINTGVRQWQRNRGQTQSYSTGPNGAFDGDFYAYFDASSPAQPGDRAVLETSPNLRGCFCFQFSASMFVSRRNPPHRLFVELGNEVLNIPIRDDANWVQRSLQIDSDEFTAIRIVGERGVDWMGDVAIDQLRVTPGSCP</sequence>
<dbReference type="EMBL" id="CAWYQH010000119">
    <property type="protein sequence ID" value="CAK8691156.1"/>
    <property type="molecule type" value="Genomic_DNA"/>
</dbReference>
<feature type="domain" description="MAM" evidence="2">
    <location>
        <begin position="224"/>
        <end position="374"/>
    </location>
</feature>
<dbReference type="PANTHER" id="PTHR45828">
    <property type="entry name" value="CYTOCHROME B561/FERRIC REDUCTASE TRANSMEMBRANE"/>
    <property type="match status" value="1"/>
</dbReference>
<evidence type="ECO:0000313" key="5">
    <source>
        <dbReference type="Proteomes" id="UP001642483"/>
    </source>
</evidence>
<evidence type="ECO:0000259" key="3">
    <source>
        <dbReference type="PROSITE" id="PS51019"/>
    </source>
</evidence>
<keyword evidence="5" id="KW-1185">Reference proteome</keyword>
<evidence type="ECO:0008006" key="6">
    <source>
        <dbReference type="Google" id="ProtNLM"/>
    </source>
</evidence>
<dbReference type="InterPro" id="IPR042307">
    <property type="entry name" value="Reeler_sf"/>
</dbReference>
<evidence type="ECO:0000313" key="4">
    <source>
        <dbReference type="EMBL" id="CAK8691156.1"/>
    </source>
</evidence>
<dbReference type="Gene3D" id="2.60.40.4060">
    <property type="entry name" value="Reeler domain"/>
    <property type="match status" value="1"/>
</dbReference>
<evidence type="ECO:0000256" key="1">
    <source>
        <dbReference type="SAM" id="SignalP"/>
    </source>
</evidence>
<protein>
    <recommendedName>
        <fullName evidence="6">MAM domain-containing protein</fullName>
    </recommendedName>
</protein>
<keyword evidence="1" id="KW-0732">Signal</keyword>
<dbReference type="SMART" id="SM00137">
    <property type="entry name" value="MAM"/>
    <property type="match status" value="1"/>
</dbReference>
<dbReference type="InterPro" id="IPR013320">
    <property type="entry name" value="ConA-like_dom_sf"/>
</dbReference>
<dbReference type="PROSITE" id="PS51019">
    <property type="entry name" value="REELIN"/>
    <property type="match status" value="1"/>
</dbReference>
<dbReference type="InterPro" id="IPR002861">
    <property type="entry name" value="Reeler_dom"/>
</dbReference>
<name>A0ABP0GJW1_CLALP</name>
<accession>A0ABP0GJW1</accession>
<dbReference type="CDD" id="cd08544">
    <property type="entry name" value="Reeler"/>
    <property type="match status" value="1"/>
</dbReference>
<dbReference type="InterPro" id="IPR000998">
    <property type="entry name" value="MAM_dom"/>
</dbReference>
<feature type="chain" id="PRO_5046062224" description="MAM domain-containing protein" evidence="1">
    <location>
        <begin position="26"/>
        <end position="374"/>
    </location>
</feature>
<organism evidence="4 5">
    <name type="scientific">Clavelina lepadiformis</name>
    <name type="common">Light-bulb sea squirt</name>
    <name type="synonym">Ascidia lepadiformis</name>
    <dbReference type="NCBI Taxonomy" id="159417"/>
    <lineage>
        <taxon>Eukaryota</taxon>
        <taxon>Metazoa</taxon>
        <taxon>Chordata</taxon>
        <taxon>Tunicata</taxon>
        <taxon>Ascidiacea</taxon>
        <taxon>Aplousobranchia</taxon>
        <taxon>Clavelinidae</taxon>
        <taxon>Clavelina</taxon>
    </lineage>
</organism>
<comment type="caution">
    <text evidence="4">The sequence shown here is derived from an EMBL/GenBank/DDBJ whole genome shotgun (WGS) entry which is preliminary data.</text>
</comment>
<dbReference type="Gene3D" id="2.60.120.200">
    <property type="match status" value="1"/>
</dbReference>
<dbReference type="InterPro" id="IPR051237">
    <property type="entry name" value="Ferric-chelate_Red/DefProt"/>
</dbReference>
<feature type="domain" description="Reelin" evidence="3">
    <location>
        <begin position="20"/>
        <end position="182"/>
    </location>
</feature>
<proteinExistence type="predicted"/>
<dbReference type="Pfam" id="PF00629">
    <property type="entry name" value="MAM"/>
    <property type="match status" value="1"/>
</dbReference>
<dbReference type="SUPFAM" id="SSF49899">
    <property type="entry name" value="Concanavalin A-like lectins/glucanases"/>
    <property type="match status" value="1"/>
</dbReference>
<dbReference type="PROSITE" id="PS50060">
    <property type="entry name" value="MAM_2"/>
    <property type="match status" value="1"/>
</dbReference>
<dbReference type="Proteomes" id="UP001642483">
    <property type="component" value="Unassembled WGS sequence"/>
</dbReference>
<gene>
    <name evidence="4" type="ORF">CVLEPA_LOCUS23744</name>
</gene>
<evidence type="ECO:0000259" key="2">
    <source>
        <dbReference type="PROSITE" id="PS50060"/>
    </source>
</evidence>
<reference evidence="4 5" key="1">
    <citation type="submission" date="2024-02" db="EMBL/GenBank/DDBJ databases">
        <authorList>
            <person name="Daric V."/>
            <person name="Darras S."/>
        </authorList>
    </citation>
    <scope>NUCLEOTIDE SEQUENCE [LARGE SCALE GENOMIC DNA]</scope>
</reference>